<dbReference type="EMBL" id="LT608272">
    <property type="protein sequence ID" value="SCO59987.1"/>
    <property type="molecule type" value="Genomic_DNA"/>
</dbReference>
<evidence type="ECO:0000313" key="10">
    <source>
        <dbReference type="Proteomes" id="UP000220214"/>
    </source>
</evidence>
<name>A0A122I6X3_PLABE</name>
<evidence type="ECO:0000313" key="7">
    <source>
        <dbReference type="Proteomes" id="UP000069549"/>
    </source>
</evidence>
<gene>
    <name evidence="2" type="ORF">PBK173_000179700</name>
    <name evidence="4" type="ORF">PBNK65E_000172500</name>
    <name evidence="3" type="ORF">PBNK65NY_000171900</name>
    <name evidence="6" type="ORF">PBSP11A_000171700</name>
    <name evidence="5" type="ORF">PBSP11RLL_000171900</name>
</gene>
<evidence type="ECO:0000313" key="9">
    <source>
        <dbReference type="Proteomes" id="UP000219974"/>
    </source>
</evidence>
<dbReference type="Proteomes" id="UP000219860">
    <property type="component" value="Chromosome 8"/>
</dbReference>
<evidence type="ECO:0000313" key="3">
    <source>
        <dbReference type="EMBL" id="SCM21673.1"/>
    </source>
</evidence>
<evidence type="ECO:0000313" key="8">
    <source>
        <dbReference type="Proteomes" id="UP000219860"/>
    </source>
</evidence>
<dbReference type="EMBL" id="LT608256">
    <property type="protein sequence ID" value="SCO61379.1"/>
    <property type="molecule type" value="Genomic_DNA"/>
</dbReference>
<dbReference type="EMBL" id="LT608144">
    <property type="protein sequence ID" value="SCM21673.1"/>
    <property type="molecule type" value="Genomic_DNA"/>
</dbReference>
<dbReference type="Proteomes" id="UP000220214">
    <property type="component" value="Chromosome 8"/>
</dbReference>
<dbReference type="Proteomes" id="UP000219974">
    <property type="component" value="Chromosome 8"/>
</dbReference>
<protein>
    <submittedName>
        <fullName evidence="2">Fam-b protein</fullName>
    </submittedName>
</protein>
<dbReference type="Proteomes" id="UP000516480">
    <property type="component" value="Chromosome 8"/>
</dbReference>
<proteinExistence type="predicted"/>
<evidence type="ECO:0000313" key="5">
    <source>
        <dbReference type="EMBL" id="SCO59987.1"/>
    </source>
</evidence>
<sequence length="169" mass="19305">MKEFNILKKIIFFSIFVYSLEHTKNVLCDSSAGNIVPIQSDLLNFKISKSPKKSYYFLDLINSYDSIINFAAKAYDNNEDCGETKGIEGNRKSIENLNKFNIFNIGEGTIIESECSKSDISRKSIKVNKNNDDNKNKDKKSSQKKSGNNCKKKTNLLTIILSKLYKRKH</sequence>
<organism evidence="2 7">
    <name type="scientific">Plasmodium berghei</name>
    <dbReference type="NCBI Taxonomy" id="5821"/>
    <lineage>
        <taxon>Eukaryota</taxon>
        <taxon>Sar</taxon>
        <taxon>Alveolata</taxon>
        <taxon>Apicomplexa</taxon>
        <taxon>Aconoidasida</taxon>
        <taxon>Haemosporida</taxon>
        <taxon>Plasmodiidae</taxon>
        <taxon>Plasmodium</taxon>
        <taxon>Plasmodium (Vinckeia)</taxon>
    </lineage>
</organism>
<feature type="compositionally biased region" description="Basic and acidic residues" evidence="1">
    <location>
        <begin position="129"/>
        <end position="141"/>
    </location>
</feature>
<dbReference type="Proteomes" id="UP000069549">
    <property type="component" value="Chromosome 8"/>
</dbReference>
<feature type="region of interest" description="Disordered" evidence="1">
    <location>
        <begin position="126"/>
        <end position="150"/>
    </location>
</feature>
<evidence type="ECO:0000313" key="11">
    <source>
        <dbReference type="Proteomes" id="UP000516480"/>
    </source>
</evidence>
<evidence type="ECO:0000313" key="6">
    <source>
        <dbReference type="EMBL" id="SCO61379.1"/>
    </source>
</evidence>
<dbReference type="OMA" id="EDCGETN"/>
<evidence type="ECO:0000313" key="2">
    <source>
        <dbReference type="EMBL" id="CXI37500.1"/>
    </source>
</evidence>
<dbReference type="EMBL" id="LT160028">
    <property type="protein sequence ID" value="CXI37500.1"/>
    <property type="molecule type" value="Genomic_DNA"/>
</dbReference>
<accession>A0A122I6X3</accession>
<evidence type="ECO:0000256" key="1">
    <source>
        <dbReference type="SAM" id="MobiDB-lite"/>
    </source>
</evidence>
<dbReference type="EMBL" id="LT614634">
    <property type="protein sequence ID" value="SCN24872.1"/>
    <property type="molecule type" value="Genomic_DNA"/>
</dbReference>
<evidence type="ECO:0000313" key="4">
    <source>
        <dbReference type="EMBL" id="SCN24872.1"/>
    </source>
</evidence>
<dbReference type="AlphaFoldDB" id="A0A122I6X3"/>
<reference evidence="2 7" key="1">
    <citation type="submission" date="2016-02" db="EMBL/GenBank/DDBJ databases">
        <authorList>
            <consortium name="Pathogen Informatics"/>
        </authorList>
    </citation>
    <scope>NUCLEOTIDE SEQUENCE [LARGE SCALE GENOMIC DNA]</scope>
    <source>
        <strain evidence="2 7">K173</strain>
        <strain evidence="3 11">NK65 ny</strain>
        <strain evidence="4 10">NK65e</strain>
        <strain evidence="6 8">SP11 Antwerpcl1</strain>
        <strain evidence="5 9">SP11 RLL</strain>
    </source>
</reference>
<dbReference type="VEuPathDB" id="PlasmoDB:PBANKA_0836600"/>
<dbReference type="OrthoDB" id="372957at2759"/>